<dbReference type="Pfam" id="PF02492">
    <property type="entry name" value="cobW"/>
    <property type="match status" value="1"/>
</dbReference>
<dbReference type="OrthoDB" id="272672at2759"/>
<dbReference type="InterPro" id="IPR036627">
    <property type="entry name" value="CobW-likC_sf"/>
</dbReference>
<reference evidence="8 9" key="1">
    <citation type="submission" date="2016-02" db="EMBL/GenBank/DDBJ databases">
        <title>Genome analysis of coral dinoflagellate symbionts highlights evolutionary adaptations to a symbiotic lifestyle.</title>
        <authorList>
            <person name="Aranda M."/>
            <person name="Li Y."/>
            <person name="Liew Y.J."/>
            <person name="Baumgarten S."/>
            <person name="Simakov O."/>
            <person name="Wilson M."/>
            <person name="Piel J."/>
            <person name="Ashoor H."/>
            <person name="Bougouffa S."/>
            <person name="Bajic V.B."/>
            <person name="Ryu T."/>
            <person name="Ravasi T."/>
            <person name="Bayer T."/>
            <person name="Micklem G."/>
            <person name="Kim H."/>
            <person name="Bhak J."/>
            <person name="Lajeunesse T.C."/>
            <person name="Voolstra C.R."/>
        </authorList>
    </citation>
    <scope>NUCLEOTIDE SEQUENCE [LARGE SCALE GENOMIC DNA]</scope>
    <source>
        <strain evidence="8 9">CCMP2467</strain>
    </source>
</reference>
<evidence type="ECO:0000256" key="5">
    <source>
        <dbReference type="ARBA" id="ARBA00049117"/>
    </source>
</evidence>
<dbReference type="Pfam" id="PF07683">
    <property type="entry name" value="CobW_C"/>
    <property type="match status" value="1"/>
</dbReference>
<dbReference type="InterPro" id="IPR027417">
    <property type="entry name" value="P-loop_NTPase"/>
</dbReference>
<evidence type="ECO:0000313" key="8">
    <source>
        <dbReference type="EMBL" id="OLP77041.1"/>
    </source>
</evidence>
<name>A0A1Q9C297_SYMMI</name>
<gene>
    <name evidence="8" type="ORF">AK812_SmicGene42942</name>
</gene>
<dbReference type="InterPro" id="IPR003495">
    <property type="entry name" value="CobW/HypB/UreG_nucleotide-bd"/>
</dbReference>
<dbReference type="Proteomes" id="UP000186817">
    <property type="component" value="Unassembled WGS sequence"/>
</dbReference>
<dbReference type="SUPFAM" id="SSF52540">
    <property type="entry name" value="P-loop containing nucleoside triphosphate hydrolases"/>
    <property type="match status" value="1"/>
</dbReference>
<dbReference type="Gene3D" id="3.30.1220.10">
    <property type="entry name" value="CobW-like, C-terminal domain"/>
    <property type="match status" value="1"/>
</dbReference>
<organism evidence="8 9">
    <name type="scientific">Symbiodinium microadriaticum</name>
    <name type="common">Dinoflagellate</name>
    <name type="synonym">Zooxanthella microadriatica</name>
    <dbReference type="NCBI Taxonomy" id="2951"/>
    <lineage>
        <taxon>Eukaryota</taxon>
        <taxon>Sar</taxon>
        <taxon>Alveolata</taxon>
        <taxon>Dinophyceae</taxon>
        <taxon>Suessiales</taxon>
        <taxon>Symbiodiniaceae</taxon>
        <taxon>Symbiodinium</taxon>
    </lineage>
</organism>
<feature type="domain" description="CobW C-terminal" evidence="7">
    <location>
        <begin position="1203"/>
        <end position="1315"/>
    </location>
</feature>
<dbReference type="SMART" id="SM00833">
    <property type="entry name" value="CobW_C"/>
    <property type="match status" value="1"/>
</dbReference>
<dbReference type="EMBL" id="LSRX01001859">
    <property type="protein sequence ID" value="OLP77041.1"/>
    <property type="molecule type" value="Genomic_DNA"/>
</dbReference>
<dbReference type="InterPro" id="IPR011629">
    <property type="entry name" value="CobW-like_C"/>
</dbReference>
<comment type="similarity">
    <text evidence="4">Belongs to the SIMIBI class G3E GTPase family. ZNG1 subfamily.</text>
</comment>
<accession>A0A1Q9C297</accession>
<dbReference type="GO" id="GO:0000166">
    <property type="term" value="F:nucleotide binding"/>
    <property type="evidence" value="ECO:0007669"/>
    <property type="project" value="UniProtKB-KW"/>
</dbReference>
<protein>
    <recommendedName>
        <fullName evidence="7">CobW C-terminal domain-containing protein</fullName>
    </recommendedName>
</protein>
<dbReference type="PANTHER" id="PTHR43603">
    <property type="entry name" value="COBW DOMAIN-CONTAINING PROTEIN DDB_G0274527"/>
    <property type="match status" value="1"/>
</dbReference>
<dbReference type="CDD" id="cd03112">
    <property type="entry name" value="CobW-like"/>
    <property type="match status" value="1"/>
</dbReference>
<evidence type="ECO:0000259" key="7">
    <source>
        <dbReference type="SMART" id="SM00833"/>
    </source>
</evidence>
<dbReference type="InterPro" id="IPR051927">
    <property type="entry name" value="Zn_Chap_cDPG_Synth"/>
</dbReference>
<evidence type="ECO:0000256" key="6">
    <source>
        <dbReference type="SAM" id="MobiDB-lite"/>
    </source>
</evidence>
<keyword evidence="2" id="KW-0378">Hydrolase</keyword>
<comment type="catalytic activity">
    <reaction evidence="5">
        <text>GTP + H2O = GDP + phosphate + H(+)</text>
        <dbReference type="Rhea" id="RHEA:19669"/>
        <dbReference type="ChEBI" id="CHEBI:15377"/>
        <dbReference type="ChEBI" id="CHEBI:15378"/>
        <dbReference type="ChEBI" id="CHEBI:37565"/>
        <dbReference type="ChEBI" id="CHEBI:43474"/>
        <dbReference type="ChEBI" id="CHEBI:58189"/>
    </reaction>
    <physiologicalReaction direction="left-to-right" evidence="5">
        <dbReference type="Rhea" id="RHEA:19670"/>
    </physiologicalReaction>
</comment>
<comment type="caution">
    <text evidence="8">The sequence shown here is derived from an EMBL/GenBank/DDBJ whole genome shotgun (WGS) entry which is preliminary data.</text>
</comment>
<evidence type="ECO:0000256" key="3">
    <source>
        <dbReference type="ARBA" id="ARBA00023186"/>
    </source>
</evidence>
<keyword evidence="9" id="KW-1185">Reference proteome</keyword>
<evidence type="ECO:0000256" key="1">
    <source>
        <dbReference type="ARBA" id="ARBA00022741"/>
    </source>
</evidence>
<evidence type="ECO:0000256" key="2">
    <source>
        <dbReference type="ARBA" id="ARBA00022801"/>
    </source>
</evidence>
<keyword evidence="1" id="KW-0547">Nucleotide-binding</keyword>
<dbReference type="PANTHER" id="PTHR43603:SF1">
    <property type="entry name" value="ZINC-REGULATED GTPASE METALLOPROTEIN ACTIVATOR 1"/>
    <property type="match status" value="1"/>
</dbReference>
<proteinExistence type="inferred from homology"/>
<evidence type="ECO:0000313" key="9">
    <source>
        <dbReference type="Proteomes" id="UP000186817"/>
    </source>
</evidence>
<dbReference type="GO" id="GO:0016787">
    <property type="term" value="F:hydrolase activity"/>
    <property type="evidence" value="ECO:0007669"/>
    <property type="project" value="UniProtKB-KW"/>
</dbReference>
<feature type="region of interest" description="Disordered" evidence="6">
    <location>
        <begin position="1332"/>
        <end position="1387"/>
    </location>
</feature>
<evidence type="ECO:0000256" key="4">
    <source>
        <dbReference type="ARBA" id="ARBA00034320"/>
    </source>
</evidence>
<keyword evidence="3" id="KW-0143">Chaperone</keyword>
<dbReference type="Gene3D" id="3.40.50.300">
    <property type="entry name" value="P-loop containing nucleotide triphosphate hydrolases"/>
    <property type="match status" value="1"/>
</dbReference>
<sequence>MEKSSTDEEEVLEWLREPIAGELLPLLAVTSSNYQNVFDFWQSSLRCLGYPRGKVAEGNRLLASPSTSSLGSAMGKKGKKKAKLTGTPDVVRFKGTREYCLLQECKEIQESLPFVATDALDDFAYKKVARFLNMVGLLAEYLGIHSNKDYRFNFFHRLLSPTPQFFPMGFDVNVIRQAREAQERPGVTFNGVLHTYPDEIKLAAEGFLKEVDSTMTKIASEIEPRLKDDFAPGLPRFKSELKDDIELFDRLWMEFEERFVKARHEIMTKVFENVEQIITVELELTQAEERRDIEGKQRLENDFVSVVEQFTNKLFPETSSDKLPADVIPLAEACIFYESKCTEDWLHLAKHLIYEYLELRLYVMKIPEQRLSPQLKDNPQFMRHLKNFHAAVLAAREALDFVSRLPKLIHAKTSDWMTKRLLEPDLRQKINVVDLGQLAPPFGYCTESWRKAIDRQIEEVVSWIDRHMGEYFIHTDTDIQFFPRFLQLQREWLQWMKDESLDMLFMRERTEVIPHLRLGEVNAGFYVVHCNTRTRSFWQTVLQEEQACPKMEGHPPYTDQFHLNRGLGHRRGAFPQEGAFGVRWATIPDYHCIWSTPSGEEVKFAAFHHAVNTRDKPQLLRAVRQQVCAVQQRQPPGLLGKLPLRSENQGGGSSLVAQIQQLTSALRGVRAQCKQLNPAELQDFGLLEWAKLFCELGEPVTDQLCYYEGHLAKPGETFNRQLQRQMEEDFRICAEELDQGSVSEELATGSPSAVKALLHLLERLMLLHEACQPSGGKGELRWKVNFEVNQNGACTKYHNDRFDNVRFAVTLAGDGTVLADQAKVDWDFLETCQRAVPALAENPELSASEALAAIQEWNETVCPGHVATEPGDLVIMKGGRLTKQPCLRRAPYSAGEGFHPSRLLITLDLLPKDELQQFIDMDFGDADGQSDEPMNQAPKPQSLLPATVLSGFLGAGKTALLTNLLQSQEGFRVGVVVNDLAEVDIDGSLLKSASALLKGQDKMVEMQKDGISCTLREDLIENVTKLAAEKRFDYLLIESTGISEPMPVATTFVHEHDGKALLGSVARLDTLVTVVDASSFLKDYDADQQLCDRKELGADENDQLPGANGQRTIAQLLIDQVECANVIVLNKVDLVQKEDLEMLEALLKKLNPKAKVVRSTFGKVDSSLLLNTRSFDMEEAERMPGWFQELQGNHVPDAILYGVGSLVFRAQKPFHPKRLDELLKGGLETGILRSKGRLWVAGLDDASFVWHQAGSTLSIDAGPGWLHGSLDPKDWPADTPEEYRTAPYGDRRQELVFIGKDLDQDSLHQRLEQSLVTEVEFEQGREEWARWPNPFKGAEKPARKKGNLAARRAALRRKRAAAPAAGDVPQASRPKKAKTVQRSQKSGQGTSDAEALCYLREESEALLQASESNACCASCGISGFWWTLRWSSEDGQGYCRPCWLHWSSDLQDNQQRSHYSGAWADDLMQRSCPVRPGAAAELIGAQSPLVKHEIAFVLARRFKTHLVHLENHDPVALDVPIALEALQLVRACASLTASWFVRLLWWERFLAGSAEPLVAAISSPCCSLMPQQLMDSRLRFFSSTSLSNHALPFV</sequence>